<reference evidence="3" key="2">
    <citation type="journal article" date="2016" name="Sci. Rep.">
        <title>Dictyocaulus viviparus genome, variome and transcriptome elucidate lungworm biology and support future intervention.</title>
        <authorList>
            <person name="McNulty S.N."/>
            <person name="Strube C."/>
            <person name="Rosa B.A."/>
            <person name="Martin J.C."/>
            <person name="Tyagi R."/>
            <person name="Choi Y.J."/>
            <person name="Wang Q."/>
            <person name="Hallsworth Pepin K."/>
            <person name="Zhang X."/>
            <person name="Ozersky P."/>
            <person name="Wilson R.K."/>
            <person name="Sternberg P.W."/>
            <person name="Gasser R.B."/>
            <person name="Mitreva M."/>
        </authorList>
    </citation>
    <scope>NUCLEOTIDE SEQUENCE [LARGE SCALE GENOMIC DNA]</scope>
    <source>
        <strain evidence="3">HannoverDv2000</strain>
    </source>
</reference>
<sequence length="228" mass="25669">MSTLKQLLLPQPNLQRVQRILEGRHFRSFLKAFIFIEIVTVCGLISSVYVVVMKAIMRLKILWEVETLPKVGYFEEFAVSSSSELCTELARTMYVEGFAMNLIALAMQYCLHLQNPDRSGELGSSVAVHYSPNGCRYTRGESRAPENKTLTDEFVSSFTSYRVDSLFRGPYSELVPLDLVTTLGFLENATESEIEEVALMIKSEHGDKCIALTINEVDPLELGLLITK</sequence>
<proteinExistence type="predicted"/>
<evidence type="ECO:0000256" key="1">
    <source>
        <dbReference type="SAM" id="Phobius"/>
    </source>
</evidence>
<evidence type="ECO:0000313" key="2">
    <source>
        <dbReference type="EMBL" id="KJH47779.1"/>
    </source>
</evidence>
<keyword evidence="1" id="KW-1133">Transmembrane helix</keyword>
<protein>
    <submittedName>
        <fullName evidence="2">Uncharacterized protein</fullName>
    </submittedName>
</protein>
<gene>
    <name evidence="2" type="ORF">DICVIV_06132</name>
</gene>
<dbReference type="Proteomes" id="UP000053766">
    <property type="component" value="Unassembled WGS sequence"/>
</dbReference>
<reference evidence="2 3" key="1">
    <citation type="submission" date="2013-11" db="EMBL/GenBank/DDBJ databases">
        <title>Draft genome of the bovine lungworm Dictyocaulus viviparus.</title>
        <authorList>
            <person name="Mitreva M."/>
        </authorList>
    </citation>
    <scope>NUCLEOTIDE SEQUENCE [LARGE SCALE GENOMIC DNA]</scope>
    <source>
        <strain evidence="2 3">HannoverDv2000</strain>
    </source>
</reference>
<keyword evidence="1" id="KW-0812">Transmembrane</keyword>
<evidence type="ECO:0000313" key="3">
    <source>
        <dbReference type="Proteomes" id="UP000053766"/>
    </source>
</evidence>
<accession>A0A0D8XVI6</accession>
<dbReference type="AlphaFoldDB" id="A0A0D8XVI6"/>
<keyword evidence="1" id="KW-0472">Membrane</keyword>
<dbReference type="OrthoDB" id="5868757at2759"/>
<keyword evidence="3" id="KW-1185">Reference proteome</keyword>
<organism evidence="2 3">
    <name type="scientific">Dictyocaulus viviparus</name>
    <name type="common">Bovine lungworm</name>
    <dbReference type="NCBI Taxonomy" id="29172"/>
    <lineage>
        <taxon>Eukaryota</taxon>
        <taxon>Metazoa</taxon>
        <taxon>Ecdysozoa</taxon>
        <taxon>Nematoda</taxon>
        <taxon>Chromadorea</taxon>
        <taxon>Rhabditida</taxon>
        <taxon>Rhabditina</taxon>
        <taxon>Rhabditomorpha</taxon>
        <taxon>Strongyloidea</taxon>
        <taxon>Metastrongylidae</taxon>
        <taxon>Dictyocaulus</taxon>
    </lineage>
</organism>
<name>A0A0D8XVI6_DICVI</name>
<feature type="transmembrane region" description="Helical" evidence="1">
    <location>
        <begin position="32"/>
        <end position="52"/>
    </location>
</feature>
<dbReference type="EMBL" id="KN716293">
    <property type="protein sequence ID" value="KJH47779.1"/>
    <property type="molecule type" value="Genomic_DNA"/>
</dbReference>